<dbReference type="EMBL" id="JACIIG010000003">
    <property type="protein sequence ID" value="MBB4567291.1"/>
    <property type="molecule type" value="Genomic_DNA"/>
</dbReference>
<keyword evidence="2" id="KW-1185">Reference proteome</keyword>
<name>A0A7W6ZRA8_9HYPH</name>
<proteinExistence type="predicted"/>
<evidence type="ECO:0000313" key="2">
    <source>
        <dbReference type="Proteomes" id="UP000543836"/>
    </source>
</evidence>
<comment type="caution">
    <text evidence="1">The sequence shown here is derived from an EMBL/GenBank/DDBJ whole genome shotgun (WGS) entry which is preliminary data.</text>
</comment>
<gene>
    <name evidence="1" type="ORF">GGE60_001394</name>
</gene>
<feature type="non-terminal residue" evidence="1">
    <location>
        <position position="36"/>
    </location>
</feature>
<evidence type="ECO:0000313" key="1">
    <source>
        <dbReference type="EMBL" id="MBB4567291.1"/>
    </source>
</evidence>
<dbReference type="AlphaFoldDB" id="A0A7W6ZRA8"/>
<organism evidence="1 2">
    <name type="scientific">Rhizobium leucaenae</name>
    <dbReference type="NCBI Taxonomy" id="29450"/>
    <lineage>
        <taxon>Bacteria</taxon>
        <taxon>Pseudomonadati</taxon>
        <taxon>Pseudomonadota</taxon>
        <taxon>Alphaproteobacteria</taxon>
        <taxon>Hyphomicrobiales</taxon>
        <taxon>Rhizobiaceae</taxon>
        <taxon>Rhizobium/Agrobacterium group</taxon>
        <taxon>Rhizobium</taxon>
    </lineage>
</organism>
<accession>A0A7W6ZRA8</accession>
<keyword evidence="1" id="KW-0378">Hydrolase</keyword>
<dbReference type="Proteomes" id="UP000543836">
    <property type="component" value="Unassembled WGS sequence"/>
</dbReference>
<dbReference type="GO" id="GO:0016787">
    <property type="term" value="F:hydrolase activity"/>
    <property type="evidence" value="ECO:0007669"/>
    <property type="project" value="UniProtKB-KW"/>
</dbReference>
<sequence>MTTVIDGKQVAASVIDAVRTATAALEKDTGVKTGLA</sequence>
<protein>
    <submittedName>
        <fullName evidence="1">5,10-methylene-tetrahydrofolate dehydrogenase/methenyl tetrahydrofolate cyclohydrolase</fullName>
    </submittedName>
</protein>
<reference evidence="1 2" key="1">
    <citation type="submission" date="2020-08" db="EMBL/GenBank/DDBJ databases">
        <title>Genomic Encyclopedia of Type Strains, Phase IV (KMG-V): Genome sequencing to study the core and pangenomes of soil and plant-associated prokaryotes.</title>
        <authorList>
            <person name="Whitman W."/>
        </authorList>
    </citation>
    <scope>NUCLEOTIDE SEQUENCE [LARGE SCALE GENOMIC DNA]</scope>
    <source>
        <strain evidence="1 2">SEMIA 492</strain>
    </source>
</reference>